<comment type="caution">
    <text evidence="1">The sequence shown here is derived from an EMBL/GenBank/DDBJ whole genome shotgun (WGS) entry which is preliminary data.</text>
</comment>
<dbReference type="AlphaFoldDB" id="A0A8S4S0R4"/>
<sequence length="81" mass="9432">MSLIRRLRVIQRAMASLYMIKSKMRRFVEGSRVTDIAQRVAKQQLAVDVGILRCWNGDPTRGKDDIRRVAGSRWKQTARRC</sequence>
<protein>
    <submittedName>
        <fullName evidence="1">Jg14528 protein</fullName>
    </submittedName>
</protein>
<organism evidence="1 2">
    <name type="scientific">Pararge aegeria aegeria</name>
    <dbReference type="NCBI Taxonomy" id="348720"/>
    <lineage>
        <taxon>Eukaryota</taxon>
        <taxon>Metazoa</taxon>
        <taxon>Ecdysozoa</taxon>
        <taxon>Arthropoda</taxon>
        <taxon>Hexapoda</taxon>
        <taxon>Insecta</taxon>
        <taxon>Pterygota</taxon>
        <taxon>Neoptera</taxon>
        <taxon>Endopterygota</taxon>
        <taxon>Lepidoptera</taxon>
        <taxon>Glossata</taxon>
        <taxon>Ditrysia</taxon>
        <taxon>Papilionoidea</taxon>
        <taxon>Nymphalidae</taxon>
        <taxon>Satyrinae</taxon>
        <taxon>Satyrini</taxon>
        <taxon>Parargina</taxon>
        <taxon>Pararge</taxon>
    </lineage>
</organism>
<keyword evidence="2" id="KW-1185">Reference proteome</keyword>
<evidence type="ECO:0000313" key="1">
    <source>
        <dbReference type="EMBL" id="CAH2243230.1"/>
    </source>
</evidence>
<dbReference type="OrthoDB" id="6261922at2759"/>
<reference evidence="1" key="1">
    <citation type="submission" date="2022-03" db="EMBL/GenBank/DDBJ databases">
        <authorList>
            <person name="Lindestad O."/>
        </authorList>
    </citation>
    <scope>NUCLEOTIDE SEQUENCE</scope>
</reference>
<gene>
    <name evidence="1" type="primary">jg14528</name>
    <name evidence="1" type="ORF">PAEG_LOCUS19398</name>
</gene>
<dbReference type="EMBL" id="CAKXAJ010025723">
    <property type="protein sequence ID" value="CAH2243230.1"/>
    <property type="molecule type" value="Genomic_DNA"/>
</dbReference>
<evidence type="ECO:0000313" key="2">
    <source>
        <dbReference type="Proteomes" id="UP000838756"/>
    </source>
</evidence>
<proteinExistence type="predicted"/>
<name>A0A8S4S0R4_9NEOP</name>
<accession>A0A8S4S0R4</accession>
<dbReference type="Proteomes" id="UP000838756">
    <property type="component" value="Unassembled WGS sequence"/>
</dbReference>